<evidence type="ECO:0000259" key="3">
    <source>
        <dbReference type="Pfam" id="PF00588"/>
    </source>
</evidence>
<dbReference type="InterPro" id="IPR029064">
    <property type="entry name" value="Ribosomal_eL30-like_sf"/>
</dbReference>
<dbReference type="KEGG" id="tes:BW730_03590"/>
<dbReference type="Proteomes" id="UP000188145">
    <property type="component" value="Chromosome"/>
</dbReference>
<dbReference type="GO" id="GO:0008173">
    <property type="term" value="F:RNA methyltransferase activity"/>
    <property type="evidence" value="ECO:0007669"/>
    <property type="project" value="InterPro"/>
</dbReference>
<evidence type="ECO:0000256" key="2">
    <source>
        <dbReference type="ARBA" id="ARBA00022679"/>
    </source>
</evidence>
<keyword evidence="2" id="KW-0808">Transferase</keyword>
<accession>A0A1Q2CSU3</accession>
<evidence type="ECO:0000313" key="4">
    <source>
        <dbReference type="EMBL" id="AQP49181.1"/>
    </source>
</evidence>
<feature type="domain" description="tRNA/rRNA methyltransferase SpoU type" evidence="3">
    <location>
        <begin position="115"/>
        <end position="254"/>
    </location>
</feature>
<keyword evidence="1" id="KW-0489">Methyltransferase</keyword>
<dbReference type="InterPro" id="IPR029028">
    <property type="entry name" value="Alpha/beta_knot_MTases"/>
</dbReference>
<dbReference type="AlphaFoldDB" id="A0A1Q2CSU3"/>
<dbReference type="STRING" id="1332264.BW730_03590"/>
<name>A0A1Q2CSU3_9ACTN</name>
<dbReference type="Pfam" id="PF00588">
    <property type="entry name" value="SpoU_methylase"/>
    <property type="match status" value="1"/>
</dbReference>
<dbReference type="EMBL" id="CP019606">
    <property type="protein sequence ID" value="AQP49181.1"/>
    <property type="molecule type" value="Genomic_DNA"/>
</dbReference>
<proteinExistence type="predicted"/>
<reference evidence="5" key="1">
    <citation type="submission" date="2017-02" db="EMBL/GenBank/DDBJ databases">
        <title>Tessaracoccus aquaemaris sp. nov., isolated from the intestine of a Korean rockfish, Sebastes schlegelii, in a marine aquaculture pond.</title>
        <authorList>
            <person name="Tak E.J."/>
            <person name="Bae J.-W."/>
        </authorList>
    </citation>
    <scope>NUCLEOTIDE SEQUENCE [LARGE SCALE GENOMIC DNA]</scope>
    <source>
        <strain evidence="5">NSG39</strain>
    </source>
</reference>
<gene>
    <name evidence="4" type="ORF">BW730_03590</name>
</gene>
<dbReference type="GO" id="GO:0006396">
    <property type="term" value="P:RNA processing"/>
    <property type="evidence" value="ECO:0007669"/>
    <property type="project" value="InterPro"/>
</dbReference>
<sequence>MLIEVDDRTDPRLRDFAGLRDAQLRRDEDRFIAEGLKIIERSFAAGCAPRAMLLQPRWLDGLAPLLDAWPDVPVYVGSEALIEQVSGFHVHRGALGSFDRPREASLGEMTSGRRLIVCEDIVDHANLGAIIRVAAGLGWDGLLVSAGSADPLYRRAIKASMGASLELPWRRMNDDGELYALQDAGFRLVAATLAPGSVPLGGYRPGERIALLLGSEGPGLSDAWQRAADDRVTIEMTDRVDSLNVATAAAILGYALR</sequence>
<organism evidence="4 5">
    <name type="scientific">Tessaracoccus aquimaris</name>
    <dbReference type="NCBI Taxonomy" id="1332264"/>
    <lineage>
        <taxon>Bacteria</taxon>
        <taxon>Bacillati</taxon>
        <taxon>Actinomycetota</taxon>
        <taxon>Actinomycetes</taxon>
        <taxon>Propionibacteriales</taxon>
        <taxon>Propionibacteriaceae</taxon>
        <taxon>Tessaracoccus</taxon>
    </lineage>
</organism>
<dbReference type="PANTHER" id="PTHR43191">
    <property type="entry name" value="RRNA METHYLTRANSFERASE 3"/>
    <property type="match status" value="1"/>
</dbReference>
<dbReference type="GO" id="GO:0003723">
    <property type="term" value="F:RNA binding"/>
    <property type="evidence" value="ECO:0007669"/>
    <property type="project" value="InterPro"/>
</dbReference>
<dbReference type="InterPro" id="IPR001537">
    <property type="entry name" value="SpoU_MeTrfase"/>
</dbReference>
<dbReference type="Gene3D" id="3.40.1280.10">
    <property type="match status" value="1"/>
</dbReference>
<dbReference type="CDD" id="cd18095">
    <property type="entry name" value="SpoU-like_rRNA-MTase"/>
    <property type="match status" value="1"/>
</dbReference>
<evidence type="ECO:0000256" key="1">
    <source>
        <dbReference type="ARBA" id="ARBA00022603"/>
    </source>
</evidence>
<protein>
    <recommendedName>
        <fullName evidence="3">tRNA/rRNA methyltransferase SpoU type domain-containing protein</fullName>
    </recommendedName>
</protein>
<dbReference type="PANTHER" id="PTHR43191:SF12">
    <property type="entry name" value="RRNA METHYLASE"/>
    <property type="match status" value="1"/>
</dbReference>
<dbReference type="InterPro" id="IPR029026">
    <property type="entry name" value="tRNA_m1G_MTases_N"/>
</dbReference>
<dbReference type="GO" id="GO:0032259">
    <property type="term" value="P:methylation"/>
    <property type="evidence" value="ECO:0007669"/>
    <property type="project" value="UniProtKB-KW"/>
</dbReference>
<dbReference type="Gene3D" id="3.30.1330.30">
    <property type="match status" value="1"/>
</dbReference>
<evidence type="ECO:0000313" key="5">
    <source>
        <dbReference type="Proteomes" id="UP000188145"/>
    </source>
</evidence>
<dbReference type="InterPro" id="IPR051259">
    <property type="entry name" value="rRNA_Methyltransferase"/>
</dbReference>
<dbReference type="SUPFAM" id="SSF55315">
    <property type="entry name" value="L30e-like"/>
    <property type="match status" value="1"/>
</dbReference>
<keyword evidence="5" id="KW-1185">Reference proteome</keyword>
<dbReference type="RefSeq" id="WP_226997186.1">
    <property type="nucleotide sequence ID" value="NZ_CP019606.1"/>
</dbReference>
<dbReference type="SUPFAM" id="SSF75217">
    <property type="entry name" value="alpha/beta knot"/>
    <property type="match status" value="1"/>
</dbReference>